<evidence type="ECO:0000256" key="2">
    <source>
        <dbReference type="ARBA" id="ARBA00005046"/>
    </source>
</evidence>
<evidence type="ECO:0000256" key="3">
    <source>
        <dbReference type="ARBA" id="ARBA00012575"/>
    </source>
</evidence>
<comment type="pathway">
    <text evidence="2">Cofactor biosynthesis; molybdopterin biosynthesis.</text>
</comment>
<dbReference type="RefSeq" id="XP_003171194.1">
    <property type="nucleotide sequence ID" value="XM_003171146.1"/>
</dbReference>
<evidence type="ECO:0000313" key="8">
    <source>
        <dbReference type="EMBL" id="EFR04186.1"/>
    </source>
</evidence>
<evidence type="ECO:0000259" key="7">
    <source>
        <dbReference type="Pfam" id="PF01967"/>
    </source>
</evidence>
<dbReference type="OMA" id="HELSTHV"/>
<name>E4V2C1_ARTGP</name>
<dbReference type="eggNOG" id="KOG2876">
    <property type="taxonomic scope" value="Eukaryota"/>
</dbReference>
<sequence>MHLLGGGRPMYQFSRSYSTSKISAGVETQSSTTLKSQGSEDTTSIPDLPTESHAKLPHLTPGETVHMTSIGHKPETNRIATAVCRVTFSNPTPISLLTTGDGLMKKGDVLSVARIAGIMAAKKAADLIPLAHPGLGITGIEVDVTICPPRPEGEGSIPDEQKMLNHGLHGSILVTSSVSCLGRTGVEMEAMTSVLGAALTVYDMCKAVDKGMVIGEARVIRKRGGKSGDWEEGIRVSSSKHSSG</sequence>
<dbReference type="EMBL" id="DS989827">
    <property type="protein sequence ID" value="EFR04186.1"/>
    <property type="molecule type" value="Genomic_DNA"/>
</dbReference>
<protein>
    <recommendedName>
        <fullName evidence="3">cyclic pyranopterin monophosphate synthase</fullName>
        <ecNumber evidence="3">4.6.1.17</ecNumber>
    </recommendedName>
</protein>
<dbReference type="Pfam" id="PF01967">
    <property type="entry name" value="MoaC"/>
    <property type="match status" value="1"/>
</dbReference>
<keyword evidence="5" id="KW-0456">Lyase</keyword>
<evidence type="ECO:0000256" key="4">
    <source>
        <dbReference type="ARBA" id="ARBA00023150"/>
    </source>
</evidence>
<dbReference type="InParanoid" id="E4V2C1"/>
<dbReference type="InterPro" id="IPR002820">
    <property type="entry name" value="Mopterin_CF_biosynth-C_dom"/>
</dbReference>
<gene>
    <name evidence="8" type="ORF">MGYG_07193</name>
</gene>
<dbReference type="PANTHER" id="PTHR22960:SF0">
    <property type="entry name" value="MOLYBDENUM COFACTOR BIOSYNTHESIS PROTEIN 1"/>
    <property type="match status" value="1"/>
</dbReference>
<dbReference type="AlphaFoldDB" id="E4V2C1"/>
<proteinExistence type="predicted"/>
<dbReference type="EC" id="4.6.1.17" evidence="3"/>
<organism evidence="9">
    <name type="scientific">Arthroderma gypseum (strain ATCC MYA-4604 / CBS 118893)</name>
    <name type="common">Microsporum gypseum</name>
    <dbReference type="NCBI Taxonomy" id="535722"/>
    <lineage>
        <taxon>Eukaryota</taxon>
        <taxon>Fungi</taxon>
        <taxon>Dikarya</taxon>
        <taxon>Ascomycota</taxon>
        <taxon>Pezizomycotina</taxon>
        <taxon>Eurotiomycetes</taxon>
        <taxon>Eurotiomycetidae</taxon>
        <taxon>Onygenales</taxon>
        <taxon>Arthrodermataceae</taxon>
        <taxon>Nannizzia</taxon>
    </lineage>
</organism>
<dbReference type="GO" id="GO:0061799">
    <property type="term" value="F:cyclic pyranopterin monophosphate synthase activity"/>
    <property type="evidence" value="ECO:0007669"/>
    <property type="project" value="UniProtKB-EC"/>
</dbReference>
<accession>E4V2C1</accession>
<dbReference type="Proteomes" id="UP000002669">
    <property type="component" value="Unassembled WGS sequence"/>
</dbReference>
<dbReference type="UniPathway" id="UPA00344"/>
<keyword evidence="4" id="KW-0501">Molybdenum cofactor biosynthesis</keyword>
<dbReference type="CDD" id="cd01420">
    <property type="entry name" value="MoaC_PE"/>
    <property type="match status" value="1"/>
</dbReference>
<dbReference type="PANTHER" id="PTHR22960">
    <property type="entry name" value="MOLYBDOPTERIN COFACTOR SYNTHESIS PROTEIN A"/>
    <property type="match status" value="1"/>
</dbReference>
<evidence type="ECO:0000256" key="1">
    <source>
        <dbReference type="ARBA" id="ARBA00001637"/>
    </source>
</evidence>
<dbReference type="InterPro" id="IPR036522">
    <property type="entry name" value="MoaC_sf"/>
</dbReference>
<dbReference type="Gene3D" id="3.30.70.640">
    <property type="entry name" value="Molybdopterin cofactor biosynthesis C (MoaC) domain"/>
    <property type="match status" value="1"/>
</dbReference>
<dbReference type="HOGENOM" id="CLU_074693_1_0_1"/>
<dbReference type="GeneID" id="10026444"/>
<evidence type="ECO:0000256" key="5">
    <source>
        <dbReference type="ARBA" id="ARBA00023239"/>
    </source>
</evidence>
<feature type="region of interest" description="Disordered" evidence="6">
    <location>
        <begin position="22"/>
        <end position="63"/>
    </location>
</feature>
<dbReference type="InterPro" id="IPR047594">
    <property type="entry name" value="MoaC_bact/euk"/>
</dbReference>
<dbReference type="STRING" id="535722.E4V2C1"/>
<keyword evidence="9" id="KW-1185">Reference proteome</keyword>
<evidence type="ECO:0000313" key="9">
    <source>
        <dbReference type="Proteomes" id="UP000002669"/>
    </source>
</evidence>
<comment type="catalytic activity">
    <reaction evidence="1">
        <text>(8S)-3',8-cyclo-7,8-dihydroguanosine 5'-triphosphate = cyclic pyranopterin phosphate + diphosphate</text>
        <dbReference type="Rhea" id="RHEA:49580"/>
        <dbReference type="ChEBI" id="CHEBI:33019"/>
        <dbReference type="ChEBI" id="CHEBI:59648"/>
        <dbReference type="ChEBI" id="CHEBI:131766"/>
        <dbReference type="EC" id="4.6.1.17"/>
    </reaction>
</comment>
<feature type="domain" description="Molybdopterin cofactor biosynthesis C (MoaC)" evidence="7">
    <location>
        <begin position="67"/>
        <end position="225"/>
    </location>
</feature>
<dbReference type="VEuPathDB" id="FungiDB:MGYG_07193"/>
<evidence type="ECO:0000256" key="6">
    <source>
        <dbReference type="SAM" id="MobiDB-lite"/>
    </source>
</evidence>
<reference evidence="9" key="1">
    <citation type="journal article" date="2012" name="MBio">
        <title>Comparative genome analysis of Trichophyton rubrum and related dermatophytes reveals candidate genes involved in infection.</title>
        <authorList>
            <person name="Martinez D.A."/>
            <person name="Oliver B.G."/>
            <person name="Graeser Y."/>
            <person name="Goldberg J.M."/>
            <person name="Li W."/>
            <person name="Martinez-Rossi N.M."/>
            <person name="Monod M."/>
            <person name="Shelest E."/>
            <person name="Barton R.C."/>
            <person name="Birch E."/>
            <person name="Brakhage A.A."/>
            <person name="Chen Z."/>
            <person name="Gurr S.J."/>
            <person name="Heiman D."/>
            <person name="Heitman J."/>
            <person name="Kosti I."/>
            <person name="Rossi A."/>
            <person name="Saif S."/>
            <person name="Samalova M."/>
            <person name="Saunders C.W."/>
            <person name="Shea T."/>
            <person name="Summerbell R.C."/>
            <person name="Xu J."/>
            <person name="Young S."/>
            <person name="Zeng Q."/>
            <person name="Birren B.W."/>
            <person name="Cuomo C.A."/>
            <person name="White T.C."/>
        </authorList>
    </citation>
    <scope>NUCLEOTIDE SEQUENCE [LARGE SCALE GENOMIC DNA]</scope>
    <source>
        <strain evidence="9">ATCC MYA-4604 / CBS 118893</strain>
    </source>
</reference>
<feature type="compositionally biased region" description="Polar residues" evidence="6">
    <location>
        <begin position="22"/>
        <end position="45"/>
    </location>
</feature>
<dbReference type="SUPFAM" id="SSF55040">
    <property type="entry name" value="Molybdenum cofactor biosynthesis protein C, MoaC"/>
    <property type="match status" value="1"/>
</dbReference>
<dbReference type="InterPro" id="IPR050105">
    <property type="entry name" value="MoCo_biosynth_MoaA/MoaC"/>
</dbReference>
<dbReference type="OrthoDB" id="429626at2759"/>
<dbReference type="GO" id="GO:0061798">
    <property type="term" value="F:GTP 3',8'-cyclase activity"/>
    <property type="evidence" value="ECO:0007669"/>
    <property type="project" value="TreeGrafter"/>
</dbReference>
<dbReference type="GO" id="GO:0006777">
    <property type="term" value="P:Mo-molybdopterin cofactor biosynthetic process"/>
    <property type="evidence" value="ECO:0007669"/>
    <property type="project" value="UniProtKB-KW"/>
</dbReference>